<protein>
    <recommendedName>
        <fullName evidence="3">Transposase</fullName>
    </recommendedName>
</protein>
<accession>A0A4U9UWC3</accession>
<evidence type="ECO:0000313" key="1">
    <source>
        <dbReference type="EMBL" id="VTR36629.1"/>
    </source>
</evidence>
<name>A0A4U9UWC3_9SPHI</name>
<dbReference type="AlphaFoldDB" id="A0A4U9UWC3"/>
<proteinExistence type="predicted"/>
<organism evidence="1 2">
    <name type="scientific">Sphingobacterium thalpophilum</name>
    <dbReference type="NCBI Taxonomy" id="259"/>
    <lineage>
        <taxon>Bacteria</taxon>
        <taxon>Pseudomonadati</taxon>
        <taxon>Bacteroidota</taxon>
        <taxon>Sphingobacteriia</taxon>
        <taxon>Sphingobacteriales</taxon>
        <taxon>Sphingobacteriaceae</taxon>
        <taxon>Sphingobacterium</taxon>
    </lineage>
</organism>
<dbReference type="KEGG" id="stha:NCTC11429_01728"/>
<dbReference type="EMBL" id="LR590484">
    <property type="protein sequence ID" value="VTR36629.1"/>
    <property type="molecule type" value="Genomic_DNA"/>
</dbReference>
<sequence>MQEAGRKLLSLLMPEGLLEYFQILEVDQVDHHLHIYLDELNIATAGYENIKLESKGFIPSAQISRSGDIGLRYISVVVGPFQTPERLSQGIGA</sequence>
<evidence type="ECO:0008006" key="3">
    <source>
        <dbReference type="Google" id="ProtNLM"/>
    </source>
</evidence>
<reference evidence="1 2" key="1">
    <citation type="submission" date="2019-05" db="EMBL/GenBank/DDBJ databases">
        <authorList>
            <consortium name="Pathogen Informatics"/>
        </authorList>
    </citation>
    <scope>NUCLEOTIDE SEQUENCE [LARGE SCALE GENOMIC DNA]</scope>
    <source>
        <strain evidence="1 2">NCTC11429</strain>
    </source>
</reference>
<evidence type="ECO:0000313" key="2">
    <source>
        <dbReference type="Proteomes" id="UP000308196"/>
    </source>
</evidence>
<dbReference type="STRING" id="1123265.GCA_000686625_04379"/>
<gene>
    <name evidence="1" type="ORF">NCTC11429_01728</name>
</gene>
<dbReference type="Proteomes" id="UP000308196">
    <property type="component" value="Chromosome"/>
</dbReference>